<name>A0A9Q0KDE1_9MAGN</name>
<dbReference type="InterPro" id="IPR027450">
    <property type="entry name" value="AlkB-like"/>
</dbReference>
<dbReference type="PANTHER" id="PTHR21052:SF0">
    <property type="entry name" value="ALPHA-KETOGLUTARATE-DEPENDENT DIOXYGENASE ALKB HOMOLOG 7, MITOCHONDRIAL"/>
    <property type="match status" value="1"/>
</dbReference>
<dbReference type="Pfam" id="PF13532">
    <property type="entry name" value="2OG-FeII_Oxy_2"/>
    <property type="match status" value="1"/>
</dbReference>
<comment type="similarity">
    <text evidence="1">Belongs to the alkB family.</text>
</comment>
<evidence type="ECO:0000313" key="5">
    <source>
        <dbReference type="Proteomes" id="UP001141806"/>
    </source>
</evidence>
<feature type="compositionally biased region" description="Basic and acidic residues" evidence="2">
    <location>
        <begin position="89"/>
        <end position="98"/>
    </location>
</feature>
<organism evidence="4 5">
    <name type="scientific">Protea cynaroides</name>
    <dbReference type="NCBI Taxonomy" id="273540"/>
    <lineage>
        <taxon>Eukaryota</taxon>
        <taxon>Viridiplantae</taxon>
        <taxon>Streptophyta</taxon>
        <taxon>Embryophyta</taxon>
        <taxon>Tracheophyta</taxon>
        <taxon>Spermatophyta</taxon>
        <taxon>Magnoliopsida</taxon>
        <taxon>Proteales</taxon>
        <taxon>Proteaceae</taxon>
        <taxon>Protea</taxon>
    </lineage>
</organism>
<dbReference type="GO" id="GO:0005759">
    <property type="term" value="C:mitochondrial matrix"/>
    <property type="evidence" value="ECO:0007669"/>
    <property type="project" value="TreeGrafter"/>
</dbReference>
<gene>
    <name evidence="4" type="ORF">NE237_015118</name>
</gene>
<dbReference type="OrthoDB" id="412814at2759"/>
<evidence type="ECO:0000256" key="2">
    <source>
        <dbReference type="SAM" id="MobiDB-lite"/>
    </source>
</evidence>
<dbReference type="PANTHER" id="PTHR21052">
    <property type="entry name" value="SPERMATOGENESIS ASSOCIATED 11-RELATED"/>
    <property type="match status" value="1"/>
</dbReference>
<accession>A0A9Q0KDE1</accession>
<dbReference type="InterPro" id="IPR032870">
    <property type="entry name" value="ALKBH7-like"/>
</dbReference>
<dbReference type="GO" id="GO:0006631">
    <property type="term" value="P:fatty acid metabolic process"/>
    <property type="evidence" value="ECO:0007669"/>
    <property type="project" value="TreeGrafter"/>
</dbReference>
<dbReference type="GO" id="GO:0006974">
    <property type="term" value="P:DNA damage response"/>
    <property type="evidence" value="ECO:0007669"/>
    <property type="project" value="InterPro"/>
</dbReference>
<keyword evidence="5" id="KW-1185">Reference proteome</keyword>
<feature type="region of interest" description="Disordered" evidence="2">
    <location>
        <begin position="83"/>
        <end position="107"/>
    </location>
</feature>
<evidence type="ECO:0000259" key="3">
    <source>
        <dbReference type="PROSITE" id="PS51471"/>
    </source>
</evidence>
<proteinExistence type="inferred from homology"/>
<dbReference type="InterPro" id="IPR037151">
    <property type="entry name" value="AlkB-like_sf"/>
</dbReference>
<dbReference type="InterPro" id="IPR005123">
    <property type="entry name" value="Oxoglu/Fe-dep_dioxygenase_dom"/>
</dbReference>
<reference evidence="4" key="1">
    <citation type="journal article" date="2023" name="Plant J.">
        <title>The genome of the king protea, Protea cynaroides.</title>
        <authorList>
            <person name="Chang J."/>
            <person name="Duong T.A."/>
            <person name="Schoeman C."/>
            <person name="Ma X."/>
            <person name="Roodt D."/>
            <person name="Barker N."/>
            <person name="Li Z."/>
            <person name="Van de Peer Y."/>
            <person name="Mizrachi E."/>
        </authorList>
    </citation>
    <scope>NUCLEOTIDE SEQUENCE</scope>
    <source>
        <tissue evidence="4">Young leaves</tissue>
    </source>
</reference>
<dbReference type="PROSITE" id="PS51471">
    <property type="entry name" value="FE2OG_OXY"/>
    <property type="match status" value="1"/>
</dbReference>
<evidence type="ECO:0000256" key="1">
    <source>
        <dbReference type="ARBA" id="ARBA00007879"/>
    </source>
</evidence>
<evidence type="ECO:0000313" key="4">
    <source>
        <dbReference type="EMBL" id="KAJ4968417.1"/>
    </source>
</evidence>
<feature type="domain" description="Fe2OG dioxygenase" evidence="3">
    <location>
        <begin position="207"/>
        <end position="323"/>
    </location>
</feature>
<comment type="caution">
    <text evidence="4">The sequence shown here is derived from an EMBL/GenBank/DDBJ whole genome shotgun (WGS) entry which is preliminary data.</text>
</comment>
<dbReference type="SUPFAM" id="SSF51197">
    <property type="entry name" value="Clavaminate synthase-like"/>
    <property type="match status" value="1"/>
</dbReference>
<dbReference type="Proteomes" id="UP001141806">
    <property type="component" value="Unassembled WGS sequence"/>
</dbReference>
<dbReference type="Gene3D" id="2.60.120.590">
    <property type="entry name" value="Alpha-ketoglutarate-dependent dioxygenase AlkB-like"/>
    <property type="match status" value="1"/>
</dbReference>
<dbReference type="AlphaFoldDB" id="A0A9Q0KDE1"/>
<protein>
    <recommendedName>
        <fullName evidence="3">Fe2OG dioxygenase domain-containing protein</fullName>
    </recommendedName>
</protein>
<dbReference type="EMBL" id="JAMYWD010000006">
    <property type="protein sequence ID" value="KAJ4968417.1"/>
    <property type="molecule type" value="Genomic_DNA"/>
</dbReference>
<sequence>MRTARRGKREEGRLKSKQYEGHLVWSLRMEKNHMGEEEEQKQILNHVFGESSESEEDEQRWFGDSMDCVSTEEQKQILKDVFGESSDSQEDKHTHLEEAANDCNQPRAPNKSVPIWHRIEEVNGLWLCREFLSPEQQSSLLSAIENEAWFTEASHNQAMRFGDLPLWATELSAYIHEVVWLSKYAFECEDGEEYCPLPSDLLWREPLFDQLIVNVYQPGEGICGHVDLMRFDDGIAICSLESACVMHFTEVKTEASNVKCEERGGAPIMKIPVYLNPGSLVLMWGEARYIWKHEINRKPGFQVWEGQEICQKRRTSITLRKLCPKGLQMVILSYHL</sequence>